<protein>
    <submittedName>
        <fullName evidence="4">Gliding motility-associated ABC transporter substrate-binding protein GldG</fullName>
    </submittedName>
</protein>
<evidence type="ECO:0000256" key="1">
    <source>
        <dbReference type="SAM" id="Phobius"/>
    </source>
</evidence>
<dbReference type="OrthoDB" id="9777219at2"/>
<comment type="caution">
    <text evidence="4">The sequence shown here is derived from an EMBL/GenBank/DDBJ whole genome shotgun (WGS) entry which is preliminary data.</text>
</comment>
<proteinExistence type="predicted"/>
<name>A0A2T2YA92_9BACT</name>
<accession>A0A2T2YA92</accession>
<dbReference type="EMBL" id="PYFT01000001">
    <property type="protein sequence ID" value="PSR52429.1"/>
    <property type="molecule type" value="Genomic_DNA"/>
</dbReference>
<feature type="domain" description="ABC-type uncharacterised transport system" evidence="2">
    <location>
        <begin position="201"/>
        <end position="503"/>
    </location>
</feature>
<dbReference type="InterPro" id="IPR055396">
    <property type="entry name" value="DUF7088"/>
</dbReference>
<dbReference type="Proteomes" id="UP000240357">
    <property type="component" value="Unassembled WGS sequence"/>
</dbReference>
<keyword evidence="1" id="KW-1133">Transmembrane helix</keyword>
<gene>
    <name evidence="4" type="primary">gldG</name>
    <name evidence="4" type="ORF">AHMF7605_02260</name>
</gene>
<evidence type="ECO:0000313" key="5">
    <source>
        <dbReference type="Proteomes" id="UP000240357"/>
    </source>
</evidence>
<feature type="domain" description="DUF7088" evidence="3">
    <location>
        <begin position="46"/>
        <end position="155"/>
    </location>
</feature>
<feature type="transmembrane region" description="Helical" evidence="1">
    <location>
        <begin position="538"/>
        <end position="559"/>
    </location>
</feature>
<organism evidence="4 5">
    <name type="scientific">Adhaeribacter arboris</name>
    <dbReference type="NCBI Taxonomy" id="2072846"/>
    <lineage>
        <taxon>Bacteria</taxon>
        <taxon>Pseudomonadati</taxon>
        <taxon>Bacteroidota</taxon>
        <taxon>Cytophagia</taxon>
        <taxon>Cytophagales</taxon>
        <taxon>Hymenobacteraceae</taxon>
        <taxon>Adhaeribacter</taxon>
    </lineage>
</organism>
<dbReference type="InterPro" id="IPR019196">
    <property type="entry name" value="ABC_transp_unknown"/>
</dbReference>
<feature type="transmembrane region" description="Helical" evidence="1">
    <location>
        <begin position="21"/>
        <end position="40"/>
    </location>
</feature>
<dbReference type="AlphaFoldDB" id="A0A2T2YA92"/>
<evidence type="ECO:0000313" key="4">
    <source>
        <dbReference type="EMBL" id="PSR52429.1"/>
    </source>
</evidence>
<keyword evidence="5" id="KW-1185">Reference proteome</keyword>
<dbReference type="InterPro" id="IPR019863">
    <property type="entry name" value="Motility-assoc_ABC-rel_GldG"/>
</dbReference>
<dbReference type="RefSeq" id="WP_106926042.1">
    <property type="nucleotide sequence ID" value="NZ_PYFT01000001.1"/>
</dbReference>
<dbReference type="NCBIfam" id="TIGR03521">
    <property type="entry name" value="GldG"/>
    <property type="match status" value="1"/>
</dbReference>
<dbReference type="Pfam" id="PF09822">
    <property type="entry name" value="ABC_transp_aux"/>
    <property type="match status" value="1"/>
</dbReference>
<reference evidence="4 5" key="1">
    <citation type="submission" date="2018-03" db="EMBL/GenBank/DDBJ databases">
        <title>Adhaeribacter sp. HMF7605 Genome sequencing and assembly.</title>
        <authorList>
            <person name="Kang H."/>
            <person name="Kang J."/>
            <person name="Cha I."/>
            <person name="Kim H."/>
            <person name="Joh K."/>
        </authorList>
    </citation>
    <scope>NUCLEOTIDE SEQUENCE [LARGE SCALE GENOMIC DNA]</scope>
    <source>
        <strain evidence="4 5">HMF7605</strain>
    </source>
</reference>
<sequence length="568" mass="64610">MVTEQNNSATKTRKSRDITQYLVLTGLIILLNFLSGFYFYRYDLTEDKRYTMAPATRRLLQNLPQPVHVDVYLAGEFPTGFKRLQAAVRETLEELRIYSSNFSYSFIDPSAGTDLKKRNQLYTNLALKGIQPTNLFAMEGDKKVEKLVFPGAIVTAAGKEEPVMLLKGNQAASPDERLNQSIEGLEFELASAIRKLASTNRKRIGLVDGHGELNNLEAADFITSLQKYYDVYRVDLNKVPSLQSLSALIVARPVRPFREVEKYKLDQFIMQGGKALFFLDAINVALDSIRPQGYFALPYNLNLDDLLFKYGVRVNANLVQDINSGQIPVVTGRYGNQPQTQLMNWRYFPLINTFSQHPLTRNLDAVYGKFLSTMDSVRVKSIRKTPLLFTSRYTKILAPPITVSLNEARVNIKPSLYNKGPQAVGYLLEGNFPSLFTNRPLPAGLPANTSPGVTTGKPTTIIVFSDGDLIRNEVNPKNNQPYELGYDRFMRTRFANKDLVMNAVEYLLDESGLINVRSKQITLRPLDRIRIKEERQRWQILNLVGPLILLVFFGIGKYYRRQRKYARL</sequence>
<evidence type="ECO:0000259" key="2">
    <source>
        <dbReference type="Pfam" id="PF09822"/>
    </source>
</evidence>
<keyword evidence="1" id="KW-0472">Membrane</keyword>
<dbReference type="Pfam" id="PF23357">
    <property type="entry name" value="DUF7088"/>
    <property type="match status" value="1"/>
</dbReference>
<keyword evidence="1" id="KW-0812">Transmembrane</keyword>
<evidence type="ECO:0000259" key="3">
    <source>
        <dbReference type="Pfam" id="PF23357"/>
    </source>
</evidence>